<sequence>MADSFTLLLALLLFSLTDPTVSQQYYDHRPCTTTAPLLNGSTYTCHTNTKTCNTFVIYRPQFNQTLSTIAALFNVNESQLNSTTHLQDREVVVPITCHCPDWSSRAIINYTNVNSYFFPDIACRVYQGLVKPFVLAQQNGNLHGTTLVKVPIKCACVNSSSEANTTRYLVTYPVMENDTINMIAWKFGVTAGSIQKENGMDPQQTIFGGTTLLVPTTDVPVLNIDHAVNDPSSQDIIPVTGILNHSRRRFSLPLLIIFPTIFLYGLVLLVLVLLKRKLRPEPPLVPITGSEFDRCSPYLLDGMSKLKHSLTCFSLDELKVATQDFSEFSLIGKSVYKGRLTNGFFVAIKDMNSIESANHVVNILTTINHFNVVKIEGYCFYMDKSYLLFEFTENGSLRDCMHDPKTRKRLTWGRRVKIAFDLAEGLHYIHYCTKPKYVHRNISTENILITTDWRAKISGFNLATPIVCTEEVEEGGGKCPESVVEGKTTVDVYAYGIVLMELLSGKEAATGGKWLDSVEFLADCGGSSDCLEKFKVFMDGDLEGEYGLGDAMCLALLAKCCLQDDPQYRPTMNDVLKTLSRIL</sequence>
<reference evidence="2" key="1">
    <citation type="journal article" date="2022" name="Mol. Ecol. Resour.">
        <title>The genomes of chicory, endive, great burdock and yacon provide insights into Asteraceae palaeo-polyploidization history and plant inulin production.</title>
        <authorList>
            <person name="Fan W."/>
            <person name="Wang S."/>
            <person name="Wang H."/>
            <person name="Wang A."/>
            <person name="Jiang F."/>
            <person name="Liu H."/>
            <person name="Zhao H."/>
            <person name="Xu D."/>
            <person name="Zhang Y."/>
        </authorList>
    </citation>
    <scope>NUCLEOTIDE SEQUENCE [LARGE SCALE GENOMIC DNA]</scope>
    <source>
        <strain evidence="2">cv. Punajuju</strain>
    </source>
</reference>
<dbReference type="Proteomes" id="UP001055811">
    <property type="component" value="Linkage Group LG05"/>
</dbReference>
<gene>
    <name evidence="1" type="ORF">L2E82_27361</name>
</gene>
<proteinExistence type="predicted"/>
<dbReference type="EMBL" id="CM042013">
    <property type="protein sequence ID" value="KAI3737362.1"/>
    <property type="molecule type" value="Genomic_DNA"/>
</dbReference>
<evidence type="ECO:0000313" key="1">
    <source>
        <dbReference type="EMBL" id="KAI3737362.1"/>
    </source>
</evidence>
<reference evidence="1 2" key="2">
    <citation type="journal article" date="2022" name="Mol. Ecol. Resour.">
        <title>The genomes of chicory, endive, great burdock and yacon provide insights into Asteraceae paleo-polyploidization history and plant inulin production.</title>
        <authorList>
            <person name="Fan W."/>
            <person name="Wang S."/>
            <person name="Wang H."/>
            <person name="Wang A."/>
            <person name="Jiang F."/>
            <person name="Liu H."/>
            <person name="Zhao H."/>
            <person name="Xu D."/>
            <person name="Zhang Y."/>
        </authorList>
    </citation>
    <scope>NUCLEOTIDE SEQUENCE [LARGE SCALE GENOMIC DNA]</scope>
    <source>
        <strain evidence="2">cv. Punajuju</strain>
        <tissue evidence="1">Leaves</tissue>
    </source>
</reference>
<keyword evidence="2" id="KW-1185">Reference proteome</keyword>
<name>A0ACB9CST8_CICIN</name>
<accession>A0ACB9CST8</accession>
<organism evidence="1 2">
    <name type="scientific">Cichorium intybus</name>
    <name type="common">Chicory</name>
    <dbReference type="NCBI Taxonomy" id="13427"/>
    <lineage>
        <taxon>Eukaryota</taxon>
        <taxon>Viridiplantae</taxon>
        <taxon>Streptophyta</taxon>
        <taxon>Embryophyta</taxon>
        <taxon>Tracheophyta</taxon>
        <taxon>Spermatophyta</taxon>
        <taxon>Magnoliopsida</taxon>
        <taxon>eudicotyledons</taxon>
        <taxon>Gunneridae</taxon>
        <taxon>Pentapetalae</taxon>
        <taxon>asterids</taxon>
        <taxon>campanulids</taxon>
        <taxon>Asterales</taxon>
        <taxon>Asteraceae</taxon>
        <taxon>Cichorioideae</taxon>
        <taxon>Cichorieae</taxon>
        <taxon>Cichoriinae</taxon>
        <taxon>Cichorium</taxon>
    </lineage>
</organism>
<evidence type="ECO:0000313" key="2">
    <source>
        <dbReference type="Proteomes" id="UP001055811"/>
    </source>
</evidence>
<comment type="caution">
    <text evidence="1">The sequence shown here is derived from an EMBL/GenBank/DDBJ whole genome shotgun (WGS) entry which is preliminary data.</text>
</comment>
<protein>
    <submittedName>
        <fullName evidence="1">Uncharacterized protein</fullName>
    </submittedName>
</protein>